<dbReference type="Pfam" id="PF00392">
    <property type="entry name" value="GntR"/>
    <property type="match status" value="1"/>
</dbReference>
<name>A8RN05_ENTBW</name>
<reference evidence="5 6" key="2">
    <citation type="submission" date="2007-09" db="EMBL/GenBank/DDBJ databases">
        <title>Draft genome sequence of Clostridium bolteae (ATCC BAA-613).</title>
        <authorList>
            <person name="Sudarsanam P."/>
            <person name="Ley R."/>
            <person name="Guruge J."/>
            <person name="Turnbaugh P.J."/>
            <person name="Mahowald M."/>
            <person name="Liep D."/>
            <person name="Gordon J."/>
        </authorList>
    </citation>
    <scope>NUCLEOTIDE SEQUENCE [LARGE SCALE GENOMIC DNA]</scope>
    <source>
        <strain evidence="6">ATCC BAA-613 / DSM 15670 / CCUG 46953 / JCM 12243 / WAL 16351</strain>
    </source>
</reference>
<sequence>MMERLVVMGRKDKSLEDKAYNYLHDMIIQHKLQAGKRIIESDIADCLGMSRTPVRAALRRLEEEKLVYSLQNLGTFVEQLTVKDVLEMNELRIVLEVKALESCVMKAADEDIDECIRVTESITVTDSAQDIKAKDEYFNNFIIHYCENSRIRDILHSLNAELSHPRHLVAFTEKRLEVMKQDHLKILKYIKARSYSRAAKALEKHHNNRYYGFMEEYMKMIIK</sequence>
<gene>
    <name evidence="5" type="ORF">CLOBOL_02067</name>
</gene>
<dbReference type="PaxDb" id="411902-CLOBOL_02067"/>
<dbReference type="PROSITE" id="PS50949">
    <property type="entry name" value="HTH_GNTR"/>
    <property type="match status" value="1"/>
</dbReference>
<evidence type="ECO:0000256" key="1">
    <source>
        <dbReference type="ARBA" id="ARBA00023015"/>
    </source>
</evidence>
<dbReference type="PANTHER" id="PTHR43537">
    <property type="entry name" value="TRANSCRIPTIONAL REGULATOR, GNTR FAMILY"/>
    <property type="match status" value="1"/>
</dbReference>
<evidence type="ECO:0000259" key="4">
    <source>
        <dbReference type="PROSITE" id="PS50949"/>
    </source>
</evidence>
<dbReference type="Proteomes" id="UP000005396">
    <property type="component" value="Unassembled WGS sequence"/>
</dbReference>
<dbReference type="SMART" id="SM00345">
    <property type="entry name" value="HTH_GNTR"/>
    <property type="match status" value="1"/>
</dbReference>
<dbReference type="GO" id="GO:0003677">
    <property type="term" value="F:DNA binding"/>
    <property type="evidence" value="ECO:0007669"/>
    <property type="project" value="UniProtKB-KW"/>
</dbReference>
<dbReference type="AlphaFoldDB" id="A8RN05"/>
<evidence type="ECO:0000313" key="6">
    <source>
        <dbReference type="Proteomes" id="UP000005396"/>
    </source>
</evidence>
<dbReference type="Pfam" id="PF07729">
    <property type="entry name" value="FCD"/>
    <property type="match status" value="1"/>
</dbReference>
<dbReference type="Gene3D" id="1.20.120.530">
    <property type="entry name" value="GntR ligand-binding domain-like"/>
    <property type="match status" value="1"/>
</dbReference>
<reference evidence="5 6" key="1">
    <citation type="submission" date="2007-08" db="EMBL/GenBank/DDBJ databases">
        <authorList>
            <person name="Fulton L."/>
            <person name="Clifton S."/>
            <person name="Fulton B."/>
            <person name="Xu J."/>
            <person name="Minx P."/>
            <person name="Pepin K.H."/>
            <person name="Johnson M."/>
            <person name="Thiruvilangam P."/>
            <person name="Bhonagiri V."/>
            <person name="Nash W.E."/>
            <person name="Mardis E.R."/>
            <person name="Wilson R.K."/>
        </authorList>
    </citation>
    <scope>NUCLEOTIDE SEQUENCE [LARGE SCALE GENOMIC DNA]</scope>
    <source>
        <strain evidence="6">ATCC BAA-613 / DSM 15670 / CCUG 46953 / JCM 12243 / WAL 16351</strain>
    </source>
</reference>
<dbReference type="HOGENOM" id="CLU_017584_5_1_9"/>
<dbReference type="SMART" id="SM00895">
    <property type="entry name" value="FCD"/>
    <property type="match status" value="1"/>
</dbReference>
<comment type="caution">
    <text evidence="5">The sequence shown here is derived from an EMBL/GenBank/DDBJ whole genome shotgun (WGS) entry which is preliminary data.</text>
</comment>
<dbReference type="InterPro" id="IPR008920">
    <property type="entry name" value="TF_FadR/GntR_C"/>
</dbReference>
<dbReference type="Gene3D" id="1.10.10.10">
    <property type="entry name" value="Winged helix-like DNA-binding domain superfamily/Winged helix DNA-binding domain"/>
    <property type="match status" value="1"/>
</dbReference>
<dbReference type="SUPFAM" id="SSF46785">
    <property type="entry name" value="Winged helix' DNA-binding domain"/>
    <property type="match status" value="1"/>
</dbReference>
<dbReference type="PANTHER" id="PTHR43537:SF5">
    <property type="entry name" value="UXU OPERON TRANSCRIPTIONAL REGULATOR"/>
    <property type="match status" value="1"/>
</dbReference>
<dbReference type="CDD" id="cd07377">
    <property type="entry name" value="WHTH_GntR"/>
    <property type="match status" value="1"/>
</dbReference>
<dbReference type="InterPro" id="IPR011711">
    <property type="entry name" value="GntR_C"/>
</dbReference>
<dbReference type="eggNOG" id="COG1802">
    <property type="taxonomic scope" value="Bacteria"/>
</dbReference>
<protein>
    <recommendedName>
        <fullName evidence="4">HTH gntR-type domain-containing protein</fullName>
    </recommendedName>
</protein>
<dbReference type="InterPro" id="IPR036390">
    <property type="entry name" value="WH_DNA-bd_sf"/>
</dbReference>
<dbReference type="InterPro" id="IPR036388">
    <property type="entry name" value="WH-like_DNA-bd_sf"/>
</dbReference>
<feature type="domain" description="HTH gntR-type" evidence="4">
    <location>
        <begin position="13"/>
        <end position="80"/>
    </location>
</feature>
<dbReference type="EMBL" id="ABCC02000022">
    <property type="protein sequence ID" value="EDP17490.1"/>
    <property type="molecule type" value="Genomic_DNA"/>
</dbReference>
<keyword evidence="1" id="KW-0805">Transcription regulation</keyword>
<keyword evidence="2" id="KW-0238">DNA-binding</keyword>
<proteinExistence type="predicted"/>
<keyword evidence="3" id="KW-0804">Transcription</keyword>
<dbReference type="SUPFAM" id="SSF48008">
    <property type="entry name" value="GntR ligand-binding domain-like"/>
    <property type="match status" value="1"/>
</dbReference>
<evidence type="ECO:0000313" key="5">
    <source>
        <dbReference type="EMBL" id="EDP17490.1"/>
    </source>
</evidence>
<organism evidence="5 6">
    <name type="scientific">Enterocloster bolteae (strain ATCC BAA-613 / DSM 15670 / CCUG 46953 / JCM 12243 / WAL 16351)</name>
    <name type="common">Clostridium bolteae</name>
    <dbReference type="NCBI Taxonomy" id="411902"/>
    <lineage>
        <taxon>Bacteria</taxon>
        <taxon>Bacillati</taxon>
        <taxon>Bacillota</taxon>
        <taxon>Clostridia</taxon>
        <taxon>Lachnospirales</taxon>
        <taxon>Lachnospiraceae</taxon>
        <taxon>Enterocloster</taxon>
    </lineage>
</organism>
<dbReference type="InterPro" id="IPR000524">
    <property type="entry name" value="Tscrpt_reg_HTH_GntR"/>
</dbReference>
<dbReference type="GO" id="GO:0003700">
    <property type="term" value="F:DNA-binding transcription factor activity"/>
    <property type="evidence" value="ECO:0007669"/>
    <property type="project" value="InterPro"/>
</dbReference>
<evidence type="ECO:0000256" key="3">
    <source>
        <dbReference type="ARBA" id="ARBA00023163"/>
    </source>
</evidence>
<evidence type="ECO:0000256" key="2">
    <source>
        <dbReference type="ARBA" id="ARBA00023125"/>
    </source>
</evidence>
<accession>A8RN05</accession>